<dbReference type="Pfam" id="PF13302">
    <property type="entry name" value="Acetyltransf_3"/>
    <property type="match status" value="1"/>
</dbReference>
<keyword evidence="2" id="KW-0808">Transferase</keyword>
<dbReference type="InterPro" id="IPR051908">
    <property type="entry name" value="Ribosomal_N-acetyltransferase"/>
</dbReference>
<comment type="caution">
    <text evidence="2">The sequence shown here is derived from an EMBL/GenBank/DDBJ whole genome shotgun (WGS) entry which is preliminary data.</text>
</comment>
<dbReference type="STRING" id="192814.GCA_900166575_00811"/>
<dbReference type="Gene3D" id="3.40.630.30">
    <property type="match status" value="1"/>
</dbReference>
<dbReference type="InterPro" id="IPR000182">
    <property type="entry name" value="GNAT_dom"/>
</dbReference>
<protein>
    <submittedName>
        <fullName evidence="2">N-acetyltransferase</fullName>
    </submittedName>
</protein>
<evidence type="ECO:0000313" key="3">
    <source>
        <dbReference type="Proteomes" id="UP000297982"/>
    </source>
</evidence>
<dbReference type="PANTHER" id="PTHR43441">
    <property type="entry name" value="RIBOSOMAL-PROTEIN-SERINE ACETYLTRANSFERASE"/>
    <property type="match status" value="1"/>
</dbReference>
<feature type="domain" description="N-acetyltransferase" evidence="1">
    <location>
        <begin position="10"/>
        <end position="176"/>
    </location>
</feature>
<dbReference type="EMBL" id="SRJC01000001">
    <property type="protein sequence ID" value="TGB03896.1"/>
    <property type="molecule type" value="Genomic_DNA"/>
</dbReference>
<dbReference type="InterPro" id="IPR016181">
    <property type="entry name" value="Acyl_CoA_acyltransferase"/>
</dbReference>
<dbReference type="SUPFAM" id="SSF55729">
    <property type="entry name" value="Acyl-CoA N-acyltransferases (Nat)"/>
    <property type="match status" value="1"/>
</dbReference>
<dbReference type="GO" id="GO:0005737">
    <property type="term" value="C:cytoplasm"/>
    <property type="evidence" value="ECO:0007669"/>
    <property type="project" value="TreeGrafter"/>
</dbReference>
<evidence type="ECO:0000313" key="2">
    <source>
        <dbReference type="EMBL" id="TGB03896.1"/>
    </source>
</evidence>
<dbReference type="Proteomes" id="UP000297982">
    <property type="component" value="Unassembled WGS sequence"/>
</dbReference>
<gene>
    <name evidence="2" type="ORF">E4663_02495</name>
</gene>
<dbReference type="AlphaFoldDB" id="A0A4Z0H3Q4"/>
<dbReference type="PROSITE" id="PS51186">
    <property type="entry name" value="GNAT"/>
    <property type="match status" value="1"/>
</dbReference>
<proteinExistence type="predicted"/>
<accession>A0A4Z0H3Q4</accession>
<evidence type="ECO:0000259" key="1">
    <source>
        <dbReference type="PROSITE" id="PS51186"/>
    </source>
</evidence>
<reference evidence="2 3" key="1">
    <citation type="journal article" date="2003" name="Int. J. Syst. Evol. Microbiol.">
        <title>Halobacillus salinus sp. nov., isolated from a salt lake on the coast of the East Sea in Korea.</title>
        <authorList>
            <person name="Yoon J.H."/>
            <person name="Kang K.H."/>
            <person name="Park Y.H."/>
        </authorList>
    </citation>
    <scope>NUCLEOTIDE SEQUENCE [LARGE SCALE GENOMIC DNA]</scope>
    <source>
        <strain evidence="2 3">HSL-3</strain>
    </source>
</reference>
<dbReference type="PANTHER" id="PTHR43441:SF12">
    <property type="entry name" value="RIBOSOMAL N-ACETYLTRANSFERASE YDAF-RELATED"/>
    <property type="match status" value="1"/>
</dbReference>
<organism evidence="2 3">
    <name type="scientific">Halobacillus salinus</name>
    <dbReference type="NCBI Taxonomy" id="192814"/>
    <lineage>
        <taxon>Bacteria</taxon>
        <taxon>Bacillati</taxon>
        <taxon>Bacillota</taxon>
        <taxon>Bacilli</taxon>
        <taxon>Bacillales</taxon>
        <taxon>Bacillaceae</taxon>
        <taxon>Halobacillus</taxon>
    </lineage>
</organism>
<name>A0A4Z0H3Q4_9BACI</name>
<dbReference type="RefSeq" id="WP_135326581.1">
    <property type="nucleotide sequence ID" value="NZ_SRJC01000001.1"/>
</dbReference>
<dbReference type="GO" id="GO:0008999">
    <property type="term" value="F:protein-N-terminal-alanine acetyltransferase activity"/>
    <property type="evidence" value="ECO:0007669"/>
    <property type="project" value="TreeGrafter"/>
</dbReference>
<sequence length="183" mass="21113">MFVHKIDEELELKLIGLEDVEELYELADRSRDHLGTWLPWIEHTKSEADTKDFIKSAMKRYGEANGMVVCIVFKGEIAGTIDLHELDWNNKKTSIGYWMGERFKGQGLLTRSCKALFTYAFRELNLNRIEIRADVRNTKSRAVPERLGFVNEGTIRAAAMLYDEPSDHVVYGMLAGEWHDDKD</sequence>
<keyword evidence="3" id="KW-1185">Reference proteome</keyword>
<dbReference type="GO" id="GO:1990189">
    <property type="term" value="F:protein N-terminal-serine acetyltransferase activity"/>
    <property type="evidence" value="ECO:0007669"/>
    <property type="project" value="TreeGrafter"/>
</dbReference>